<dbReference type="PROSITE" id="PS51257">
    <property type="entry name" value="PROKAR_LIPOPROTEIN"/>
    <property type="match status" value="1"/>
</dbReference>
<evidence type="ECO:0000313" key="4">
    <source>
        <dbReference type="Proteomes" id="UP000249902"/>
    </source>
</evidence>
<reference evidence="3" key="2">
    <citation type="submission" date="2017-06" db="EMBL/GenBank/DDBJ databases">
        <title>Capnocytophaga spp. assemblies.</title>
        <authorList>
            <person name="Gulvik C.A."/>
        </authorList>
    </citation>
    <scope>NUCLEOTIDE SEQUENCE [LARGE SCALE GENOMIC DNA]</scope>
    <source>
        <strain evidence="3">KC1668</strain>
    </source>
</reference>
<gene>
    <name evidence="1" type="ORF">CGC55_07555</name>
    <name evidence="2" type="ORF">NCTC11653_01785</name>
</gene>
<reference evidence="1" key="1">
    <citation type="journal article" date="2017" name="Genome Announc.">
        <title>Twelve Complete Reference Genomes of Clinical Isolates in the Capnocytophaga Genus.</title>
        <authorList>
            <person name="Villarma A."/>
            <person name="Gulvik C.A."/>
            <person name="Rowe L.A."/>
            <person name="Sheth M."/>
            <person name="Juieng P."/>
            <person name="Nicholson A.C."/>
            <person name="Loparev V.N."/>
            <person name="McQuiston J.R."/>
        </authorList>
    </citation>
    <scope>NUCLEOTIDE SEQUENCE</scope>
    <source>
        <strain evidence="1">KC1668</strain>
    </source>
</reference>
<organism evidence="2 4">
    <name type="scientific">Capnocytophaga sputigena</name>
    <dbReference type="NCBI Taxonomy" id="1019"/>
    <lineage>
        <taxon>Bacteria</taxon>
        <taxon>Pseudomonadati</taxon>
        <taxon>Bacteroidota</taxon>
        <taxon>Flavobacteriia</taxon>
        <taxon>Flavobacteriales</taxon>
        <taxon>Flavobacteriaceae</taxon>
        <taxon>Capnocytophaga</taxon>
    </lineage>
</organism>
<dbReference type="RefSeq" id="WP_002681310.1">
    <property type="nucleotide sequence ID" value="NZ_CP022385.1"/>
</dbReference>
<dbReference type="AlphaFoldDB" id="A0AAX2ICR3"/>
<dbReference type="Proteomes" id="UP000217301">
    <property type="component" value="Chromosome"/>
</dbReference>
<evidence type="ECO:0000313" key="2">
    <source>
        <dbReference type="EMBL" id="SQA75872.1"/>
    </source>
</evidence>
<name>A0AAX2ICR3_CAPSP</name>
<reference evidence="2 4" key="3">
    <citation type="submission" date="2018-06" db="EMBL/GenBank/DDBJ databases">
        <authorList>
            <consortium name="Pathogen Informatics"/>
            <person name="Doyle S."/>
        </authorList>
    </citation>
    <scope>NUCLEOTIDE SEQUENCE [LARGE SCALE GENOMIC DNA]</scope>
    <source>
        <strain evidence="2 4">NCTC11653</strain>
    </source>
</reference>
<proteinExistence type="predicted"/>
<sequence>MKKLIFSALVATALFVSSCGKDDDNGGGSTSLNGDWYGYVLYADENNKGMRWSIPNTCSEQSYWSIADKKIKLESYLLDNNNNCQYNPIYYDYTSSNGTFHMTISNDSPTGKKGNTSSVKYEMKDKELILRYNDGINDIITVRHKKGVDYSHLDPLTGRWLMTKYVVGQQELIVKNGECLYGEIVAHSLGATLYLNYPENGQCNKTINSYKWVKEGGKYYNVSNPAKKTLWDINFSNNNRYMTFAIDNGRTVMHFTKVK</sequence>
<protein>
    <recommendedName>
        <fullName evidence="5">Lipocalin-like domain-containing protein</fullName>
    </recommendedName>
</protein>
<evidence type="ECO:0008006" key="5">
    <source>
        <dbReference type="Google" id="ProtNLM"/>
    </source>
</evidence>
<keyword evidence="3" id="KW-1185">Reference proteome</keyword>
<accession>A0AAX2ICR3</accession>
<dbReference type="EMBL" id="UAVP01000008">
    <property type="protein sequence ID" value="SQA75872.1"/>
    <property type="molecule type" value="Genomic_DNA"/>
</dbReference>
<dbReference type="Proteomes" id="UP000249902">
    <property type="component" value="Unassembled WGS sequence"/>
</dbReference>
<dbReference type="EMBL" id="CP022385">
    <property type="protein sequence ID" value="ATA84367.1"/>
    <property type="molecule type" value="Genomic_DNA"/>
</dbReference>
<evidence type="ECO:0000313" key="1">
    <source>
        <dbReference type="EMBL" id="ATA84367.1"/>
    </source>
</evidence>
<dbReference type="KEGG" id="cspu:CGC55_07555"/>
<evidence type="ECO:0000313" key="3">
    <source>
        <dbReference type="Proteomes" id="UP000217301"/>
    </source>
</evidence>